<evidence type="ECO:0000256" key="2">
    <source>
        <dbReference type="SAM" id="Phobius"/>
    </source>
</evidence>
<organism evidence="3 4">
    <name type="scientific">Cymbomonas tetramitiformis</name>
    <dbReference type="NCBI Taxonomy" id="36881"/>
    <lineage>
        <taxon>Eukaryota</taxon>
        <taxon>Viridiplantae</taxon>
        <taxon>Chlorophyta</taxon>
        <taxon>Pyramimonadophyceae</taxon>
        <taxon>Pyramimonadales</taxon>
        <taxon>Pyramimonadaceae</taxon>
        <taxon>Cymbomonas</taxon>
    </lineage>
</organism>
<evidence type="ECO:0000256" key="1">
    <source>
        <dbReference type="SAM" id="MobiDB-lite"/>
    </source>
</evidence>
<dbReference type="InterPro" id="IPR029058">
    <property type="entry name" value="AB_hydrolase_fold"/>
</dbReference>
<dbReference type="PANTHER" id="PTHR11440">
    <property type="entry name" value="LECITHIN-CHOLESTEROL ACYLTRANSFERASE-RELATED"/>
    <property type="match status" value="1"/>
</dbReference>
<dbReference type="GO" id="GO:0006629">
    <property type="term" value="P:lipid metabolic process"/>
    <property type="evidence" value="ECO:0007669"/>
    <property type="project" value="InterPro"/>
</dbReference>
<keyword evidence="2" id="KW-0812">Transmembrane</keyword>
<evidence type="ECO:0008006" key="5">
    <source>
        <dbReference type="Google" id="ProtNLM"/>
    </source>
</evidence>
<dbReference type="SUPFAM" id="SSF53474">
    <property type="entry name" value="alpha/beta-Hydrolases"/>
    <property type="match status" value="1"/>
</dbReference>
<gene>
    <name evidence="3" type="ORF">CYMTET_2956</name>
</gene>
<name>A0AAE0LLV7_9CHLO</name>
<evidence type="ECO:0000313" key="4">
    <source>
        <dbReference type="Proteomes" id="UP001190700"/>
    </source>
</evidence>
<comment type="caution">
    <text evidence="3">The sequence shown here is derived from an EMBL/GenBank/DDBJ whole genome shotgun (WGS) entry which is preliminary data.</text>
</comment>
<accession>A0AAE0LLV7</accession>
<dbReference type="EMBL" id="LGRX02000068">
    <property type="protein sequence ID" value="KAK3289625.1"/>
    <property type="molecule type" value="Genomic_DNA"/>
</dbReference>
<dbReference type="Gene3D" id="3.40.50.1820">
    <property type="entry name" value="alpha/beta hydrolase"/>
    <property type="match status" value="1"/>
</dbReference>
<evidence type="ECO:0000313" key="3">
    <source>
        <dbReference type="EMBL" id="KAK3289625.1"/>
    </source>
</evidence>
<feature type="region of interest" description="Disordered" evidence="1">
    <location>
        <begin position="1"/>
        <end position="57"/>
    </location>
</feature>
<proteinExistence type="predicted"/>
<reference evidence="3 4" key="1">
    <citation type="journal article" date="2015" name="Genome Biol. Evol.">
        <title>Comparative Genomics of a Bacterivorous Green Alga Reveals Evolutionary Causalities and Consequences of Phago-Mixotrophic Mode of Nutrition.</title>
        <authorList>
            <person name="Burns J.A."/>
            <person name="Paasch A."/>
            <person name="Narechania A."/>
            <person name="Kim E."/>
        </authorList>
    </citation>
    <scope>NUCLEOTIDE SEQUENCE [LARGE SCALE GENOMIC DNA]</scope>
    <source>
        <strain evidence="3 4">PLY_AMNH</strain>
    </source>
</reference>
<keyword evidence="4" id="KW-1185">Reference proteome</keyword>
<protein>
    <recommendedName>
        <fullName evidence="5">Phospholipid:diacylglycerol acyltransferase</fullName>
    </recommendedName>
</protein>
<feature type="transmembrane region" description="Helical" evidence="2">
    <location>
        <begin position="80"/>
        <end position="96"/>
    </location>
</feature>
<dbReference type="Pfam" id="PF02450">
    <property type="entry name" value="LCAT"/>
    <property type="match status" value="1"/>
</dbReference>
<dbReference type="AlphaFoldDB" id="A0AAE0LLV7"/>
<keyword evidence="2" id="KW-0472">Membrane</keyword>
<dbReference type="Proteomes" id="UP001190700">
    <property type="component" value="Unassembled WGS sequence"/>
</dbReference>
<sequence>MQRRKNFKKKVVTQAEDPEEVEASAQSAQKASPQKHRDPVEIPQPTPGGRPRGFSKKNIQRTVMQVNAHVLEKLSKKRRFAFVVGILMGVMIMLFLETDLGVQQEYVQEYVNMLRVPQGLEMVQAQLARFIPRDAFNLTLRKDRIGLRLLEEAGLQAKHPVVMLPGITSCGLEVWSGEPCTQRYFRQRIWGTMTMVQQFLLDTKCWLRHIALNVTSGLDPAGVKVRAVWGLESADYVIGGFWVWAKIIESLADVGYDSNSMELASYDWRLSFNKLEERDAYFSKLKRTVEHLSAANNNKKVVILAHSMGSNVFHYFVNWVTRQDGGVEATWVHRYIHAFVNIAGPMLGSSKVVTGMYSGESSDIRELSTLGLALTNYVNQKDRVALFRSWGSVASLIPRGGDLLWHSGLDDGVVAGFGEQTAAEDSDVGELPRQPSFDALVYYNNATGGLHHMRNDAVLEEVFKDQRKLLREHWLAKQYGSWYSHGIARTEAEMLAKKELPASWTNVLESQLPYAPEMKIYCVYGVGVPTERNYAYQYDKDGFPKINISHRDKEHGIVDGIGYTDGDATVPLLSLGTPCSYFWKRRLWNPSYTSVIVREIQDKAKTSQPFKPFVEDMLQRDIFQRGVSSADHLDIMGNDVLIEDVLRIATGNDEGFEERVYSNLHKITDRLREKLES</sequence>
<feature type="compositionally biased region" description="Basic residues" evidence="1">
    <location>
        <begin position="1"/>
        <end position="11"/>
    </location>
</feature>
<dbReference type="GO" id="GO:0008374">
    <property type="term" value="F:O-acyltransferase activity"/>
    <property type="evidence" value="ECO:0007669"/>
    <property type="project" value="InterPro"/>
</dbReference>
<dbReference type="InterPro" id="IPR003386">
    <property type="entry name" value="LACT/PDAT_acylTrfase"/>
</dbReference>
<feature type="compositionally biased region" description="Low complexity" evidence="1">
    <location>
        <begin position="23"/>
        <end position="32"/>
    </location>
</feature>
<keyword evidence="2" id="KW-1133">Transmembrane helix</keyword>